<gene>
    <name evidence="1" type="ORF">AVEN_177328_1</name>
</gene>
<dbReference type="AlphaFoldDB" id="A0A4Y2C4L9"/>
<accession>A0A4Y2C4L9</accession>
<keyword evidence="2" id="KW-1185">Reference proteome</keyword>
<reference evidence="1 2" key="1">
    <citation type="journal article" date="2019" name="Sci. Rep.">
        <title>Orb-weaving spider Araneus ventricosus genome elucidates the spidroin gene catalogue.</title>
        <authorList>
            <person name="Kono N."/>
            <person name="Nakamura H."/>
            <person name="Ohtoshi R."/>
            <person name="Moran D.A.P."/>
            <person name="Shinohara A."/>
            <person name="Yoshida Y."/>
            <person name="Fujiwara M."/>
            <person name="Mori M."/>
            <person name="Tomita M."/>
            <person name="Arakawa K."/>
        </authorList>
    </citation>
    <scope>NUCLEOTIDE SEQUENCE [LARGE SCALE GENOMIC DNA]</scope>
</reference>
<comment type="caution">
    <text evidence="1">The sequence shown here is derived from an EMBL/GenBank/DDBJ whole genome shotgun (WGS) entry which is preliminary data.</text>
</comment>
<protein>
    <submittedName>
        <fullName evidence="1">Uncharacterized protein</fullName>
    </submittedName>
</protein>
<dbReference type="OrthoDB" id="5419617at2759"/>
<proteinExistence type="predicted"/>
<dbReference type="Proteomes" id="UP000499080">
    <property type="component" value="Unassembled WGS sequence"/>
</dbReference>
<organism evidence="1 2">
    <name type="scientific">Araneus ventricosus</name>
    <name type="common">Orbweaver spider</name>
    <name type="synonym">Epeira ventricosa</name>
    <dbReference type="NCBI Taxonomy" id="182803"/>
    <lineage>
        <taxon>Eukaryota</taxon>
        <taxon>Metazoa</taxon>
        <taxon>Ecdysozoa</taxon>
        <taxon>Arthropoda</taxon>
        <taxon>Chelicerata</taxon>
        <taxon>Arachnida</taxon>
        <taxon>Araneae</taxon>
        <taxon>Araneomorphae</taxon>
        <taxon>Entelegynae</taxon>
        <taxon>Araneoidea</taxon>
        <taxon>Araneidae</taxon>
        <taxon>Araneus</taxon>
    </lineage>
</organism>
<name>A0A4Y2C4L9_ARAVE</name>
<sequence>MPQQHGPTTSLPDNRNSCLLSKESFCSISQRYNTTPTAALQVIEGLMPLHIKAKMQSTMVRVGRPGRNCDYEGIHFDHESYEQPSPPSTIHPTLFSLEDDWNLSHMGDKFLPIERQLKCTQMAQR</sequence>
<evidence type="ECO:0000313" key="1">
    <source>
        <dbReference type="EMBL" id="GBL99298.1"/>
    </source>
</evidence>
<dbReference type="EMBL" id="BGPR01000147">
    <property type="protein sequence ID" value="GBL99298.1"/>
    <property type="molecule type" value="Genomic_DNA"/>
</dbReference>
<evidence type="ECO:0000313" key="2">
    <source>
        <dbReference type="Proteomes" id="UP000499080"/>
    </source>
</evidence>